<dbReference type="EMBL" id="CM051398">
    <property type="protein sequence ID" value="KAJ4718334.1"/>
    <property type="molecule type" value="Genomic_DNA"/>
</dbReference>
<dbReference type="Proteomes" id="UP001164539">
    <property type="component" value="Chromosome 5"/>
</dbReference>
<keyword evidence="1" id="KW-0418">Kinase</keyword>
<accession>A0ACC1Y5V6</accession>
<comment type="caution">
    <text evidence="1">The sequence shown here is derived from an EMBL/GenBank/DDBJ whole genome shotgun (WGS) entry which is preliminary data.</text>
</comment>
<keyword evidence="1" id="KW-0808">Transferase</keyword>
<gene>
    <name evidence="1" type="ORF">OWV82_010028</name>
</gene>
<keyword evidence="2" id="KW-1185">Reference proteome</keyword>
<sequence length="434" mass="49132">MANSLSEKSNSGHFSISSSLTSDSHSSTSSSQNGYLFPCSHKPHKANQPAWKAINQLQQENGPVGLKHFQLLRRVGSGNIANVYVCKIKNPAIQCPHCLYAMKVVDSEALKVKNKKNRVNMEKEILRLLDHPFLPTLFAEFEISHYSCLVMEYCPGGDLLSLLQRQPRLRLSIPSAKFYAAEVLLALEYLHAMGIIYRDLKPENVLVQANGHIMLSDFDLSFTSDVVPKLLHHKTQPEVIAKSIFSNSCFSVSKTHKNKKKTTETSRIRIQQFDTKFWAEPVNACSTSFVGTHEYLAPEVILGLAHGNEVDWWGFGVFLYELLHGKTPFRGENHEKTLKNILELPLVFPRFYAGDVKQCEEMGKARDLIRKLLVKNHKQRMGSFWGSTEIKKHEFFEGVNWALIRSVKPPEIPAGNVQGLLNKNNKVSSHLDFF</sequence>
<protein>
    <submittedName>
        <fullName evidence="1">Protein kinase</fullName>
    </submittedName>
</protein>
<reference evidence="1 2" key="1">
    <citation type="journal article" date="2023" name="Science">
        <title>Complex scaffold remodeling in plant triterpene biosynthesis.</title>
        <authorList>
            <person name="De La Pena R."/>
            <person name="Hodgson H."/>
            <person name="Liu J.C."/>
            <person name="Stephenson M.J."/>
            <person name="Martin A.C."/>
            <person name="Owen C."/>
            <person name="Harkess A."/>
            <person name="Leebens-Mack J."/>
            <person name="Jimenez L.E."/>
            <person name="Osbourn A."/>
            <person name="Sattely E.S."/>
        </authorList>
    </citation>
    <scope>NUCLEOTIDE SEQUENCE [LARGE SCALE GENOMIC DNA]</scope>
    <source>
        <strain evidence="2">cv. JPN11</strain>
        <tissue evidence="1">Leaf</tissue>
    </source>
</reference>
<organism evidence="1 2">
    <name type="scientific">Melia azedarach</name>
    <name type="common">Chinaberry tree</name>
    <dbReference type="NCBI Taxonomy" id="155640"/>
    <lineage>
        <taxon>Eukaryota</taxon>
        <taxon>Viridiplantae</taxon>
        <taxon>Streptophyta</taxon>
        <taxon>Embryophyta</taxon>
        <taxon>Tracheophyta</taxon>
        <taxon>Spermatophyta</taxon>
        <taxon>Magnoliopsida</taxon>
        <taxon>eudicotyledons</taxon>
        <taxon>Gunneridae</taxon>
        <taxon>Pentapetalae</taxon>
        <taxon>rosids</taxon>
        <taxon>malvids</taxon>
        <taxon>Sapindales</taxon>
        <taxon>Meliaceae</taxon>
        <taxon>Melia</taxon>
    </lineage>
</organism>
<evidence type="ECO:0000313" key="1">
    <source>
        <dbReference type="EMBL" id="KAJ4718334.1"/>
    </source>
</evidence>
<name>A0ACC1Y5V6_MELAZ</name>
<proteinExistence type="predicted"/>
<evidence type="ECO:0000313" key="2">
    <source>
        <dbReference type="Proteomes" id="UP001164539"/>
    </source>
</evidence>